<evidence type="ECO:0000313" key="3">
    <source>
        <dbReference type="Proteomes" id="UP000317039"/>
    </source>
</evidence>
<reference evidence="2 3" key="1">
    <citation type="submission" date="2019-07" db="EMBL/GenBank/DDBJ databases">
        <title>Complete Genome Sequence and Methylome Analysis of Nocardia otitidis-caviarum NEB252.</title>
        <authorList>
            <person name="Fomenkov A."/>
            <person name="Anton B.P."/>
            <person name="Vincze T."/>
            <person name="Roberts R.J."/>
        </authorList>
    </citation>
    <scope>NUCLEOTIDE SEQUENCE [LARGE SCALE GENOMIC DNA]</scope>
    <source>
        <strain evidence="2 3">NEB252</strain>
    </source>
</reference>
<evidence type="ECO:0000313" key="2">
    <source>
        <dbReference type="EMBL" id="QDP83007.1"/>
    </source>
</evidence>
<dbReference type="RefSeq" id="WP_143983702.1">
    <property type="nucleotide sequence ID" value="NZ_CP041695.1"/>
</dbReference>
<organism evidence="2 3">
    <name type="scientific">Nocardia otitidiscaviarum</name>
    <dbReference type="NCBI Taxonomy" id="1823"/>
    <lineage>
        <taxon>Bacteria</taxon>
        <taxon>Bacillati</taxon>
        <taxon>Actinomycetota</taxon>
        <taxon>Actinomycetes</taxon>
        <taxon>Mycobacteriales</taxon>
        <taxon>Nocardiaceae</taxon>
        <taxon>Nocardia</taxon>
    </lineage>
</organism>
<dbReference type="GeneID" id="80337390"/>
<dbReference type="KEGG" id="nod:FOH10_34120"/>
<keyword evidence="1" id="KW-1133">Transmembrane helix</keyword>
<dbReference type="Proteomes" id="UP000317039">
    <property type="component" value="Chromosome"/>
</dbReference>
<feature type="transmembrane region" description="Helical" evidence="1">
    <location>
        <begin position="31"/>
        <end position="54"/>
    </location>
</feature>
<feature type="transmembrane region" description="Helical" evidence="1">
    <location>
        <begin position="7"/>
        <end position="25"/>
    </location>
</feature>
<name>A0A516NVS1_9NOCA</name>
<keyword evidence="1" id="KW-0472">Membrane</keyword>
<protein>
    <submittedName>
        <fullName evidence="2">Uncharacterized protein</fullName>
    </submittedName>
</protein>
<accession>A0A516NVS1</accession>
<dbReference type="EMBL" id="CP041695">
    <property type="protein sequence ID" value="QDP83007.1"/>
    <property type="molecule type" value="Genomic_DNA"/>
</dbReference>
<proteinExistence type="predicted"/>
<dbReference type="AlphaFoldDB" id="A0A516NVS1"/>
<keyword evidence="1" id="KW-0812">Transmembrane</keyword>
<gene>
    <name evidence="2" type="ORF">FOH10_34120</name>
</gene>
<sequence>MRMTTWRIVAYPLLTACALWIWSGYPHRDAAFAAALAIPLLVTIGLDITATLWARRILGESRPEASPAPEVEP</sequence>
<evidence type="ECO:0000256" key="1">
    <source>
        <dbReference type="SAM" id="Phobius"/>
    </source>
</evidence>